<proteinExistence type="predicted"/>
<reference evidence="1 2" key="1">
    <citation type="submission" date="2018-08" db="EMBL/GenBank/DDBJ databases">
        <title>Chitinophagaceae sp. K23C18032701, a novel bacterium isolated from forest soil.</title>
        <authorList>
            <person name="Wang C."/>
        </authorList>
    </citation>
    <scope>NUCLEOTIDE SEQUENCE [LARGE SCALE GENOMIC DNA]</scope>
    <source>
        <strain evidence="1 2">K23C18032701</strain>
    </source>
</reference>
<comment type="caution">
    <text evidence="1">The sequence shown here is derived from an EMBL/GenBank/DDBJ whole genome shotgun (WGS) entry which is preliminary data.</text>
</comment>
<dbReference type="EMBL" id="QTJU01000017">
    <property type="protein sequence ID" value="RFM25647.1"/>
    <property type="molecule type" value="Genomic_DNA"/>
</dbReference>
<keyword evidence="2" id="KW-1185">Reference proteome</keyword>
<dbReference type="AlphaFoldDB" id="A0A3E1NCT9"/>
<gene>
    <name evidence="1" type="ORF">DXN05_23855</name>
</gene>
<name>A0A3E1NCT9_9BACT</name>
<accession>A0A3E1NCT9</accession>
<evidence type="ECO:0000313" key="2">
    <source>
        <dbReference type="Proteomes" id="UP000261284"/>
    </source>
</evidence>
<protein>
    <submittedName>
        <fullName evidence="1">Uncharacterized protein</fullName>
    </submittedName>
</protein>
<dbReference type="RefSeq" id="WP_116849827.1">
    <property type="nucleotide sequence ID" value="NZ_QTJU01000017.1"/>
</dbReference>
<sequence>MTAAELKKNVKASLKLASENLELNNINKQYKSERILLKQADVEIGGDWFSVGVRKVCSAWGVICLIHFRIFVGW</sequence>
<organism evidence="1 2">
    <name type="scientific">Deminuibacter soli</name>
    <dbReference type="NCBI Taxonomy" id="2291815"/>
    <lineage>
        <taxon>Bacteria</taxon>
        <taxon>Pseudomonadati</taxon>
        <taxon>Bacteroidota</taxon>
        <taxon>Chitinophagia</taxon>
        <taxon>Chitinophagales</taxon>
        <taxon>Chitinophagaceae</taxon>
        <taxon>Deminuibacter</taxon>
    </lineage>
</organism>
<dbReference type="Proteomes" id="UP000261284">
    <property type="component" value="Unassembled WGS sequence"/>
</dbReference>
<evidence type="ECO:0000313" key="1">
    <source>
        <dbReference type="EMBL" id="RFM25647.1"/>
    </source>
</evidence>